<keyword evidence="3" id="KW-1185">Reference proteome</keyword>
<reference evidence="2 3" key="1">
    <citation type="submission" date="2015-07" db="EMBL/GenBank/DDBJ databases">
        <title>Genome sequence of Leptolinea tardivitalis DSM 16556.</title>
        <authorList>
            <person name="Hemp J."/>
            <person name="Ward L.M."/>
            <person name="Pace L.A."/>
            <person name="Fischer W.W."/>
        </authorList>
    </citation>
    <scope>NUCLEOTIDE SEQUENCE [LARGE SCALE GENOMIC DNA]</scope>
    <source>
        <strain evidence="2 3">YMTK-2</strain>
    </source>
</reference>
<dbReference type="Pfam" id="PF02698">
    <property type="entry name" value="DUF218"/>
    <property type="match status" value="1"/>
</dbReference>
<dbReference type="InterPro" id="IPR014729">
    <property type="entry name" value="Rossmann-like_a/b/a_fold"/>
</dbReference>
<dbReference type="EMBL" id="LGCK01000007">
    <property type="protein sequence ID" value="KPL72777.1"/>
    <property type="molecule type" value="Genomic_DNA"/>
</dbReference>
<protein>
    <recommendedName>
        <fullName evidence="1">DUF218 domain-containing protein</fullName>
    </recommendedName>
</protein>
<dbReference type="CDD" id="cd06259">
    <property type="entry name" value="YdcF-like"/>
    <property type="match status" value="1"/>
</dbReference>
<dbReference type="PATRIC" id="fig|229920.5.peg.1332"/>
<gene>
    <name evidence="2" type="ORF">ADM99_06810</name>
</gene>
<dbReference type="InterPro" id="IPR051599">
    <property type="entry name" value="Cell_Envelope_Assoc"/>
</dbReference>
<dbReference type="GO" id="GO:0005886">
    <property type="term" value="C:plasma membrane"/>
    <property type="evidence" value="ECO:0007669"/>
    <property type="project" value="TreeGrafter"/>
</dbReference>
<sequence>MDANSKKRAISRTGCFVLLIVLPCLAVLLLTAMGGLLVVADPLKRADAIVILSGGQVNRIQEAIQLYEEKYADTVILTETGAVIKSYNTQYSKEQRLILLDAGIPPTAILITPRKAASTLDEANDVKALIADKNIHDLIIVTDPYHTFRTRLIWKEVFSGSGINLIVRPARGSWYRSTTWFLSAKGWEYTLNEYAKLLGFIVLHKLD</sequence>
<dbReference type="STRING" id="229920.ADM99_06810"/>
<dbReference type="InterPro" id="IPR003848">
    <property type="entry name" value="DUF218"/>
</dbReference>
<name>A0A0P6XCZ4_9CHLR</name>
<feature type="domain" description="DUF218" evidence="1">
    <location>
        <begin position="47"/>
        <end position="195"/>
    </location>
</feature>
<dbReference type="Proteomes" id="UP000050430">
    <property type="component" value="Unassembled WGS sequence"/>
</dbReference>
<proteinExistence type="predicted"/>
<dbReference type="Gene3D" id="3.40.50.620">
    <property type="entry name" value="HUPs"/>
    <property type="match status" value="1"/>
</dbReference>
<evidence type="ECO:0000313" key="3">
    <source>
        <dbReference type="Proteomes" id="UP000050430"/>
    </source>
</evidence>
<accession>A0A0P6XCZ4</accession>
<evidence type="ECO:0000313" key="2">
    <source>
        <dbReference type="EMBL" id="KPL72777.1"/>
    </source>
</evidence>
<dbReference type="AlphaFoldDB" id="A0A0P6XCZ4"/>
<comment type="caution">
    <text evidence="2">The sequence shown here is derived from an EMBL/GenBank/DDBJ whole genome shotgun (WGS) entry which is preliminary data.</text>
</comment>
<dbReference type="PANTHER" id="PTHR30336">
    <property type="entry name" value="INNER MEMBRANE PROTEIN, PROBABLE PERMEASE"/>
    <property type="match status" value="1"/>
</dbReference>
<dbReference type="RefSeq" id="WP_062421116.1">
    <property type="nucleotide sequence ID" value="NZ_BBYA01000008.1"/>
</dbReference>
<evidence type="ECO:0000259" key="1">
    <source>
        <dbReference type="Pfam" id="PF02698"/>
    </source>
</evidence>
<dbReference type="PANTHER" id="PTHR30336:SF20">
    <property type="entry name" value="DUF218 DOMAIN-CONTAINING PROTEIN"/>
    <property type="match status" value="1"/>
</dbReference>
<dbReference type="OrthoDB" id="9782395at2"/>
<organism evidence="2 3">
    <name type="scientific">Leptolinea tardivitalis</name>
    <dbReference type="NCBI Taxonomy" id="229920"/>
    <lineage>
        <taxon>Bacteria</taxon>
        <taxon>Bacillati</taxon>
        <taxon>Chloroflexota</taxon>
        <taxon>Anaerolineae</taxon>
        <taxon>Anaerolineales</taxon>
        <taxon>Anaerolineaceae</taxon>
        <taxon>Leptolinea</taxon>
    </lineage>
</organism>